<feature type="non-terminal residue" evidence="1">
    <location>
        <position position="141"/>
    </location>
</feature>
<reference evidence="1" key="1">
    <citation type="journal article" date="2014" name="Front. Microbiol.">
        <title>High frequency of phylogenetically diverse reductive dehalogenase-homologous genes in deep subseafloor sedimentary metagenomes.</title>
        <authorList>
            <person name="Kawai M."/>
            <person name="Futagami T."/>
            <person name="Toyoda A."/>
            <person name="Takaki Y."/>
            <person name="Nishi S."/>
            <person name="Hori S."/>
            <person name="Arai W."/>
            <person name="Tsubouchi T."/>
            <person name="Morono Y."/>
            <person name="Uchiyama I."/>
            <person name="Ito T."/>
            <person name="Fujiyama A."/>
            <person name="Inagaki F."/>
            <person name="Takami H."/>
        </authorList>
    </citation>
    <scope>NUCLEOTIDE SEQUENCE</scope>
    <source>
        <strain evidence="1">Expedition CK06-06</strain>
    </source>
</reference>
<gene>
    <name evidence="1" type="ORF">S01H4_37896</name>
</gene>
<comment type="caution">
    <text evidence="1">The sequence shown here is derived from an EMBL/GenBank/DDBJ whole genome shotgun (WGS) entry which is preliminary data.</text>
</comment>
<proteinExistence type="predicted"/>
<evidence type="ECO:0000313" key="1">
    <source>
        <dbReference type="EMBL" id="GAH03468.1"/>
    </source>
</evidence>
<sequence length="141" mass="16253">MGFFWKCPACEKEYTYNGIHLKKAGGKCSNEKCSRYKKITKIYQYRVIKIDIPNIPKKVDNIPEKVYTPTIREDVSLGADLDRTVLIAGLMDTIKIYKNKFLDRDGKILPKANSHEGKKVLEWVEMYDSQKAVPMLVVHQA</sequence>
<dbReference type="EMBL" id="BART01020387">
    <property type="protein sequence ID" value="GAH03468.1"/>
    <property type="molecule type" value="Genomic_DNA"/>
</dbReference>
<dbReference type="AlphaFoldDB" id="X1E4A6"/>
<name>X1E4A6_9ZZZZ</name>
<accession>X1E4A6</accession>
<protein>
    <submittedName>
        <fullName evidence="1">Uncharacterized protein</fullName>
    </submittedName>
</protein>
<organism evidence="1">
    <name type="scientific">marine sediment metagenome</name>
    <dbReference type="NCBI Taxonomy" id="412755"/>
    <lineage>
        <taxon>unclassified sequences</taxon>
        <taxon>metagenomes</taxon>
        <taxon>ecological metagenomes</taxon>
    </lineage>
</organism>